<sequence>MFSKFILAVCGLMLTVKSQNILYTTPQEYGKVHLTDQDKIYFLEDPLSVQPAADNRNVNQGNGDSYYTNTGSVQSGFVQNANTSPLQEYSPNINGGQALPISNRVPEEANRGQLNQNTYYPGDRNGDGNFGNQHNVPSYVNLPKPVLPGPISHSVTNFGLNLLKNIQQNGKNLVMSPFSITTLLALLQQGATGVTGIQIMSALQMTSVASAAAYKNITEDIQKRNSNNVLNVANNIYVADDFIINPEFKKMAVKNFASEVTPIKFNNPGRAAQIINNWVASKTHNKITNLVPPDAIDENAQLILVNAVYFKGVWQIRFNPDSTHQNVFNLSNGSSKTTSFMRMRRYFRSGIDKTNDAMVLILPFEQEQYSLMLILPSLKSNVPEVLATLTDSKLLDYHQFTHKEIEVQLPKFTIRADTDLNLALRKMGVVDVFGAQSELSGLGKYGTQSPHISSAIHSAMLSIDEKGGSAAAATAFAVVALSYDDPSLTFVFNRPFLAVLWDNKAAVPLFMADIENPVL</sequence>
<keyword evidence="7" id="KW-1185">Reference proteome</keyword>
<keyword evidence="3" id="KW-0722">Serine protease inhibitor</keyword>
<evidence type="ECO:0000256" key="4">
    <source>
        <dbReference type="RuleBase" id="RU000411"/>
    </source>
</evidence>
<feature type="signal peptide" evidence="5">
    <location>
        <begin position="1"/>
        <end position="18"/>
    </location>
</feature>
<dbReference type="Gene3D" id="3.30.497.10">
    <property type="entry name" value="Antithrombin, subunit I, domain 2"/>
    <property type="match status" value="1"/>
</dbReference>
<dbReference type="PANTHER" id="PTHR11461:SF211">
    <property type="entry name" value="GH10112P-RELATED"/>
    <property type="match status" value="1"/>
</dbReference>
<evidence type="ECO:0000259" key="6">
    <source>
        <dbReference type="SMART" id="SM00093"/>
    </source>
</evidence>
<dbReference type="InParanoid" id="A0A6J1WYU5"/>
<dbReference type="GO" id="GO:0004867">
    <property type="term" value="F:serine-type endopeptidase inhibitor activity"/>
    <property type="evidence" value="ECO:0007669"/>
    <property type="project" value="UniProtKB-KW"/>
</dbReference>
<dbReference type="SMART" id="SM00093">
    <property type="entry name" value="SERPIN"/>
    <property type="match status" value="1"/>
</dbReference>
<dbReference type="InterPro" id="IPR036186">
    <property type="entry name" value="Serpin_sf"/>
</dbReference>
<evidence type="ECO:0000256" key="3">
    <source>
        <dbReference type="ARBA" id="ARBA00022900"/>
    </source>
</evidence>
<dbReference type="InterPro" id="IPR023796">
    <property type="entry name" value="Serpin_dom"/>
</dbReference>
<proteinExistence type="inferred from homology"/>
<dbReference type="PANTHER" id="PTHR11461">
    <property type="entry name" value="SERINE PROTEASE INHIBITOR, SERPIN"/>
    <property type="match status" value="1"/>
</dbReference>
<dbReference type="CDD" id="cd00172">
    <property type="entry name" value="serpin"/>
    <property type="match status" value="1"/>
</dbReference>
<evidence type="ECO:0000313" key="8">
    <source>
        <dbReference type="RefSeq" id="XP_026761577.1"/>
    </source>
</evidence>
<dbReference type="Pfam" id="PF00079">
    <property type="entry name" value="Serpin"/>
    <property type="match status" value="1"/>
</dbReference>
<dbReference type="InterPro" id="IPR042185">
    <property type="entry name" value="Serpin_sf_2"/>
</dbReference>
<dbReference type="KEGG" id="gmw:113520443"/>
<keyword evidence="2" id="KW-0646">Protease inhibitor</keyword>
<comment type="similarity">
    <text evidence="1 4">Belongs to the serpin family.</text>
</comment>
<dbReference type="RefSeq" id="XP_026761577.1">
    <property type="nucleotide sequence ID" value="XM_026905776.3"/>
</dbReference>
<evidence type="ECO:0000313" key="7">
    <source>
        <dbReference type="Proteomes" id="UP001652740"/>
    </source>
</evidence>
<dbReference type="Gene3D" id="2.30.39.10">
    <property type="entry name" value="Alpha-1-antitrypsin, domain 1"/>
    <property type="match status" value="1"/>
</dbReference>
<name>A0A6J1WYU5_GALME</name>
<dbReference type="SUPFAM" id="SSF56574">
    <property type="entry name" value="Serpins"/>
    <property type="match status" value="1"/>
</dbReference>
<feature type="domain" description="Serpin" evidence="6">
    <location>
        <begin position="160"/>
        <end position="517"/>
    </location>
</feature>
<keyword evidence="5" id="KW-0732">Signal</keyword>
<dbReference type="CTD" id="692397"/>
<dbReference type="InterPro" id="IPR000215">
    <property type="entry name" value="Serpin_fam"/>
</dbReference>
<evidence type="ECO:0000256" key="5">
    <source>
        <dbReference type="SAM" id="SignalP"/>
    </source>
</evidence>
<gene>
    <name evidence="8" type="primary">LOC113520443</name>
</gene>
<dbReference type="AlphaFoldDB" id="A0A6J1WYU5"/>
<evidence type="ECO:0000256" key="2">
    <source>
        <dbReference type="ARBA" id="ARBA00022690"/>
    </source>
</evidence>
<feature type="chain" id="PRO_5026701648" evidence="5">
    <location>
        <begin position="19"/>
        <end position="519"/>
    </location>
</feature>
<dbReference type="Proteomes" id="UP001652740">
    <property type="component" value="Unplaced"/>
</dbReference>
<evidence type="ECO:0000256" key="1">
    <source>
        <dbReference type="ARBA" id="ARBA00009500"/>
    </source>
</evidence>
<reference evidence="8" key="1">
    <citation type="submission" date="2025-08" db="UniProtKB">
        <authorList>
            <consortium name="RefSeq"/>
        </authorList>
    </citation>
    <scope>IDENTIFICATION</scope>
    <source>
        <tissue evidence="8">Whole larvae</tissue>
    </source>
</reference>
<accession>A0A6J1WYU5</accession>
<dbReference type="InterPro" id="IPR042178">
    <property type="entry name" value="Serpin_sf_1"/>
</dbReference>
<protein>
    <submittedName>
        <fullName evidence="8">Leukocyte elastase inhibitor-like</fullName>
    </submittedName>
</protein>
<dbReference type="OrthoDB" id="671595at2759"/>
<organism evidence="7 8">
    <name type="scientific">Galleria mellonella</name>
    <name type="common">Greater wax moth</name>
    <dbReference type="NCBI Taxonomy" id="7137"/>
    <lineage>
        <taxon>Eukaryota</taxon>
        <taxon>Metazoa</taxon>
        <taxon>Ecdysozoa</taxon>
        <taxon>Arthropoda</taxon>
        <taxon>Hexapoda</taxon>
        <taxon>Insecta</taxon>
        <taxon>Pterygota</taxon>
        <taxon>Neoptera</taxon>
        <taxon>Endopterygota</taxon>
        <taxon>Lepidoptera</taxon>
        <taxon>Glossata</taxon>
        <taxon>Ditrysia</taxon>
        <taxon>Pyraloidea</taxon>
        <taxon>Pyralidae</taxon>
        <taxon>Galleriinae</taxon>
        <taxon>Galleria</taxon>
    </lineage>
</organism>
<dbReference type="GeneID" id="113520443"/>
<dbReference type="GO" id="GO:0005615">
    <property type="term" value="C:extracellular space"/>
    <property type="evidence" value="ECO:0007669"/>
    <property type="project" value="InterPro"/>
</dbReference>